<comment type="subcellular location">
    <subcellularLocation>
        <location evidence="1">Virion</location>
    </subcellularLocation>
</comment>
<dbReference type="InterPro" id="IPR007542">
    <property type="entry name" value="MCP_C"/>
</dbReference>
<dbReference type="EMBL" id="KY684108">
    <property type="protein sequence ID" value="ARF11179.1"/>
    <property type="molecule type" value="Genomic_DNA"/>
</dbReference>
<dbReference type="GO" id="GO:0005198">
    <property type="term" value="F:structural molecule activity"/>
    <property type="evidence" value="ECO:0007669"/>
    <property type="project" value="InterPro"/>
</dbReference>
<dbReference type="Pfam" id="PF16903">
    <property type="entry name" value="Capsid_N"/>
    <property type="match status" value="1"/>
</dbReference>
<keyword evidence="3" id="KW-0946">Virion</keyword>
<feature type="domain" description="Major capsid protein N-terminal" evidence="5">
    <location>
        <begin position="2"/>
        <end position="191"/>
    </location>
</feature>
<proteinExistence type="predicted"/>
<organism evidence="6">
    <name type="scientific">Klosneuvirus KNV1</name>
    <dbReference type="NCBI Taxonomy" id="1977640"/>
    <lineage>
        <taxon>Viruses</taxon>
        <taxon>Varidnaviria</taxon>
        <taxon>Bamfordvirae</taxon>
        <taxon>Nucleocytoviricota</taxon>
        <taxon>Megaviricetes</taxon>
        <taxon>Imitervirales</taxon>
        <taxon>Mimiviridae</taxon>
        <taxon>Klosneuvirinae</taxon>
        <taxon>Klosneuvirus</taxon>
    </lineage>
</organism>
<dbReference type="Pfam" id="PF04451">
    <property type="entry name" value="Capsid_NCLDV"/>
    <property type="match status" value="1"/>
</dbReference>
<evidence type="ECO:0000256" key="2">
    <source>
        <dbReference type="ARBA" id="ARBA00022561"/>
    </source>
</evidence>
<gene>
    <name evidence="6" type="ORF">Klosneuvirus_1_36</name>
</gene>
<dbReference type="InterPro" id="IPR016112">
    <property type="entry name" value="VP_dsDNA_II"/>
</dbReference>
<evidence type="ECO:0000259" key="4">
    <source>
        <dbReference type="Pfam" id="PF04451"/>
    </source>
</evidence>
<evidence type="ECO:0000259" key="5">
    <source>
        <dbReference type="Pfam" id="PF16903"/>
    </source>
</evidence>
<dbReference type="Gene3D" id="2.70.9.10">
    <property type="entry name" value="Adenovirus Type 2 Hexon, domain 4"/>
    <property type="match status" value="1"/>
</dbReference>
<accession>A0A1V0SHI1</accession>
<evidence type="ECO:0000256" key="1">
    <source>
        <dbReference type="ARBA" id="ARBA00004328"/>
    </source>
</evidence>
<feature type="domain" description="Major capsid protein C-terminal" evidence="4">
    <location>
        <begin position="194"/>
        <end position="517"/>
    </location>
</feature>
<evidence type="ECO:0000313" key="6">
    <source>
        <dbReference type="EMBL" id="ARF11179.1"/>
    </source>
</evidence>
<protein>
    <submittedName>
        <fullName evidence="6">NCLDV major capsid protein</fullName>
    </submittedName>
</protein>
<evidence type="ECO:0000256" key="3">
    <source>
        <dbReference type="ARBA" id="ARBA00022844"/>
    </source>
</evidence>
<dbReference type="Gene3D" id="2.70.9.20">
    <property type="entry name" value="Major capsid protein Vp54"/>
    <property type="match status" value="2"/>
</dbReference>
<dbReference type="SUPFAM" id="SSF49749">
    <property type="entry name" value="Group II dsDNA viruses VP"/>
    <property type="match status" value="3"/>
</dbReference>
<reference evidence="6" key="1">
    <citation type="journal article" date="2017" name="Science">
        <title>Giant viruses with an expanded complement of translation system components.</title>
        <authorList>
            <person name="Schulz F."/>
            <person name="Yutin N."/>
            <person name="Ivanova N.N."/>
            <person name="Ortega D.R."/>
            <person name="Lee T.K."/>
            <person name="Vierheilig J."/>
            <person name="Daims H."/>
            <person name="Horn M."/>
            <person name="Wagner M."/>
            <person name="Jensen G.J."/>
            <person name="Kyrpides N.C."/>
            <person name="Koonin E.V."/>
            <person name="Woyke T."/>
        </authorList>
    </citation>
    <scope>NUCLEOTIDE SEQUENCE</scope>
    <source>
        <strain evidence="6">KNV1</strain>
    </source>
</reference>
<name>A0A1V0SHI1_9VIRU</name>
<sequence>MECIDLSLNANPDFGRKTTITVTRNGDLITKMYLLVTLNPVIPSAELGSKFAWVKRLGYALIANVELEIGGSRIDKHYGTWLDIWYELARDPATSKERGFDHMIGDVPELVTYDSAPKPYYKMFIPLKFWFNRHYGLALPLIALQYHEVRLNFEFTPVNYLIVANDAFKANDMRQLGMKDATLLIDYIYLDSEERRRFAQVGHEYLIEQLQFTGTEAVTSPNGKYKLDFNHPSKELYWAMKNGNYITGKKFVFYTAADWYGELENAAYKILSESVCLLTVDESVPSSDGDQCNVLNGESKPEAGEWEEFCPGTFGTTTNGKIHVKNESATKALWVSTSTLTVGNYSLTDKIWADILVPEDAKSGDDVRINILYTDLTVRDLSIPVEFMTDTRCHRDDPCVYEPFNFGILINGEVNPVEWALIQLNGHDRFDRREGAYFNYVQPDQHHTNTPADGINVYSFAIHPEQHQPSGTCNLSRIDNTQLNVWFKDSTFVTGLPNLYLFNNDNQLYIYDFNYNVSNKNARHVTESVLCSDSSNRLNSIATLSNCGNFLIMLILYSSNKLIFWTNSQPIPSKDAVQRLNDNGSINDLRYSLLSINNYRGVAYKKCICNARYALCQVNSCLK</sequence>
<dbReference type="InterPro" id="IPR031654">
    <property type="entry name" value="Capsid_N"/>
</dbReference>
<dbReference type="GO" id="GO:0019028">
    <property type="term" value="C:viral capsid"/>
    <property type="evidence" value="ECO:0007669"/>
    <property type="project" value="UniProtKB-KW"/>
</dbReference>
<keyword evidence="2" id="KW-0167">Capsid protein</keyword>
<dbReference type="InterPro" id="IPR038519">
    <property type="entry name" value="MCP_C_sf"/>
</dbReference>